<feature type="domain" description="AB hydrolase-1" evidence="2">
    <location>
        <begin position="8"/>
        <end position="233"/>
    </location>
</feature>
<sequence length="290" mass="30407">MNDWGPTLLRRLAEKQDVIIFDNVAQGLSKEIEPTEGPITPAILEEATLDFLDALNLTRPHVAGWSLGACAALKLAALHPERVSKVVSWGGTSPDGRAVTGSLPTMKRLFNPNNTDEDYAPLNWDLSSPSGLKGACFWMSDKRRMPPNDARPEVNERYSQGAQEEVRLGLVHRLTGSGNNTTNHCFGCPTPAIQMTGTEDIVVPAKAATKLAGQIPGAWLAQFPGTGHGFIWERMDEVLAVMEAFLQAGSAEGQAAGGAEGHAAGSAEGHAAGSSGGGEAGQGGSADGEL</sequence>
<feature type="compositionally biased region" description="Gly residues" evidence="1">
    <location>
        <begin position="274"/>
        <end position="290"/>
    </location>
</feature>
<keyword evidence="4" id="KW-1185">Reference proteome</keyword>
<dbReference type="InterPro" id="IPR029058">
    <property type="entry name" value="AB_hydrolase_fold"/>
</dbReference>
<accession>A0AAD5DYF4</accession>
<dbReference type="InterPro" id="IPR050471">
    <property type="entry name" value="AB_hydrolase"/>
</dbReference>
<dbReference type="Proteomes" id="UP001205105">
    <property type="component" value="Unassembled WGS sequence"/>
</dbReference>
<dbReference type="InterPro" id="IPR000073">
    <property type="entry name" value="AB_hydrolase_1"/>
</dbReference>
<dbReference type="SUPFAM" id="SSF53474">
    <property type="entry name" value="alpha/beta-Hydrolases"/>
    <property type="match status" value="1"/>
</dbReference>
<comment type="caution">
    <text evidence="3">The sequence shown here is derived from an EMBL/GenBank/DDBJ whole genome shotgun (WGS) entry which is preliminary data.</text>
</comment>
<gene>
    <name evidence="3" type="ORF">COHA_003630</name>
</gene>
<evidence type="ECO:0000313" key="4">
    <source>
        <dbReference type="Proteomes" id="UP001205105"/>
    </source>
</evidence>
<evidence type="ECO:0000313" key="3">
    <source>
        <dbReference type="EMBL" id="KAI7842699.1"/>
    </source>
</evidence>
<feature type="region of interest" description="Disordered" evidence="1">
    <location>
        <begin position="253"/>
        <end position="290"/>
    </location>
</feature>
<reference evidence="3" key="1">
    <citation type="submission" date="2020-11" db="EMBL/GenBank/DDBJ databases">
        <title>Chlorella ohadii genome sequencing and assembly.</title>
        <authorList>
            <person name="Murik O."/>
            <person name="Treves H."/>
            <person name="Kedem I."/>
            <person name="Shotland Y."/>
            <person name="Kaplan A."/>
        </authorList>
    </citation>
    <scope>NUCLEOTIDE SEQUENCE</scope>
    <source>
        <strain evidence="3">1</strain>
    </source>
</reference>
<dbReference type="EMBL" id="JADXDR010000049">
    <property type="protein sequence ID" value="KAI7842699.1"/>
    <property type="molecule type" value="Genomic_DNA"/>
</dbReference>
<dbReference type="PANTHER" id="PTHR43433:SF5">
    <property type="entry name" value="AB HYDROLASE-1 DOMAIN-CONTAINING PROTEIN"/>
    <property type="match status" value="1"/>
</dbReference>
<dbReference type="Pfam" id="PF00561">
    <property type="entry name" value="Abhydrolase_1"/>
    <property type="match status" value="1"/>
</dbReference>
<name>A0AAD5DYF4_9CHLO</name>
<dbReference type="AlphaFoldDB" id="A0AAD5DYF4"/>
<dbReference type="Gene3D" id="3.40.50.1820">
    <property type="entry name" value="alpha/beta hydrolase"/>
    <property type="match status" value="1"/>
</dbReference>
<proteinExistence type="predicted"/>
<feature type="compositionally biased region" description="Low complexity" evidence="1">
    <location>
        <begin position="261"/>
        <end position="273"/>
    </location>
</feature>
<organism evidence="3 4">
    <name type="scientific">Chlorella ohadii</name>
    <dbReference type="NCBI Taxonomy" id="2649997"/>
    <lineage>
        <taxon>Eukaryota</taxon>
        <taxon>Viridiplantae</taxon>
        <taxon>Chlorophyta</taxon>
        <taxon>core chlorophytes</taxon>
        <taxon>Trebouxiophyceae</taxon>
        <taxon>Chlorellales</taxon>
        <taxon>Chlorellaceae</taxon>
        <taxon>Chlorella clade</taxon>
        <taxon>Chlorella</taxon>
    </lineage>
</organism>
<protein>
    <recommendedName>
        <fullName evidence="2">AB hydrolase-1 domain-containing protein</fullName>
    </recommendedName>
</protein>
<evidence type="ECO:0000256" key="1">
    <source>
        <dbReference type="SAM" id="MobiDB-lite"/>
    </source>
</evidence>
<evidence type="ECO:0000259" key="2">
    <source>
        <dbReference type="Pfam" id="PF00561"/>
    </source>
</evidence>
<dbReference type="PANTHER" id="PTHR43433">
    <property type="entry name" value="HYDROLASE, ALPHA/BETA FOLD FAMILY PROTEIN"/>
    <property type="match status" value="1"/>
</dbReference>